<comment type="caution">
    <text evidence="7">Lacks conserved residue(s) required for the propagation of feature annotation.</text>
</comment>
<dbReference type="GO" id="GO:0009306">
    <property type="term" value="P:protein secretion"/>
    <property type="evidence" value="ECO:0007669"/>
    <property type="project" value="InterPro"/>
</dbReference>
<evidence type="ECO:0000313" key="8">
    <source>
        <dbReference type="EMBL" id="KAB7740863.1"/>
    </source>
</evidence>
<comment type="caution">
    <text evidence="8">The sequence shown here is derived from an EMBL/GenBank/DDBJ whole genome shotgun (WGS) entry which is preliminary data.</text>
</comment>
<dbReference type="Gene3D" id="1.10.8.540">
    <property type="entry name" value="FHIPEP family, domain 3"/>
    <property type="match status" value="1"/>
</dbReference>
<feature type="transmembrane region" description="Helical" evidence="7">
    <location>
        <begin position="62"/>
        <end position="81"/>
    </location>
</feature>
<evidence type="ECO:0000256" key="6">
    <source>
        <dbReference type="ARBA" id="ARBA00023136"/>
    </source>
</evidence>
<evidence type="ECO:0000256" key="5">
    <source>
        <dbReference type="ARBA" id="ARBA00022989"/>
    </source>
</evidence>
<dbReference type="InterPro" id="IPR042194">
    <property type="entry name" value="FHIPEP_1"/>
</dbReference>
<comment type="similarity">
    <text evidence="2 7">Belongs to the FHIPEP (flagella/HR/invasion proteins export pore) family.</text>
</comment>
<dbReference type="GO" id="GO:0044780">
    <property type="term" value="P:bacterial-type flagellum assembly"/>
    <property type="evidence" value="ECO:0007669"/>
    <property type="project" value="InterPro"/>
</dbReference>
<dbReference type="PANTHER" id="PTHR30161">
    <property type="entry name" value="FLAGELLAR EXPORT PROTEIN, MEMBRANE FLHA SUBUNIT-RELATED"/>
    <property type="match status" value="1"/>
</dbReference>
<dbReference type="Pfam" id="PF00771">
    <property type="entry name" value="FHIPEP"/>
    <property type="match status" value="1"/>
</dbReference>
<dbReference type="GO" id="GO:0005886">
    <property type="term" value="C:plasma membrane"/>
    <property type="evidence" value="ECO:0007669"/>
    <property type="project" value="UniProtKB-SubCell"/>
</dbReference>
<dbReference type="PANTHER" id="PTHR30161:SF1">
    <property type="entry name" value="FLAGELLAR BIOSYNTHESIS PROTEIN FLHA-RELATED"/>
    <property type="match status" value="1"/>
</dbReference>
<dbReference type="PIRSF" id="PIRSF005419">
    <property type="entry name" value="FlhA"/>
    <property type="match status" value="1"/>
</dbReference>
<evidence type="ECO:0000256" key="2">
    <source>
        <dbReference type="ARBA" id="ARBA00008835"/>
    </source>
</evidence>
<keyword evidence="7" id="KW-0813">Transport</keyword>
<dbReference type="PROSITE" id="PS00994">
    <property type="entry name" value="FHIPEP"/>
    <property type="match status" value="1"/>
</dbReference>
<evidence type="ECO:0000256" key="1">
    <source>
        <dbReference type="ARBA" id="ARBA00004651"/>
    </source>
</evidence>
<accession>A0A6N6VLE4</accession>
<keyword evidence="7" id="KW-0653">Protein transport</keyword>
<feature type="transmembrane region" description="Helical" evidence="7">
    <location>
        <begin position="226"/>
        <end position="247"/>
    </location>
</feature>
<dbReference type="InterPro" id="IPR001712">
    <property type="entry name" value="T3SS_FHIPEP"/>
</dbReference>
<dbReference type="Gene3D" id="3.40.50.12790">
    <property type="entry name" value="FHIPEP family, domain 4"/>
    <property type="match status" value="1"/>
</dbReference>
<dbReference type="AlphaFoldDB" id="A0A6N6VLE4"/>
<dbReference type="NCBIfam" id="TIGR01398">
    <property type="entry name" value="FlhA"/>
    <property type="match status" value="1"/>
</dbReference>
<proteinExistence type="inferred from homology"/>
<dbReference type="InterPro" id="IPR042193">
    <property type="entry name" value="FHIPEP_3"/>
</dbReference>
<keyword evidence="6 7" id="KW-0472">Membrane</keyword>
<feature type="transmembrane region" description="Helical" evidence="7">
    <location>
        <begin position="133"/>
        <end position="156"/>
    </location>
</feature>
<feature type="transmembrane region" description="Helical" evidence="7">
    <location>
        <begin position="267"/>
        <end position="289"/>
    </location>
</feature>
<keyword evidence="9" id="KW-1185">Reference proteome</keyword>
<name>A0A6N6VLE4_9HYPH</name>
<dbReference type="InterPro" id="IPR042196">
    <property type="entry name" value="FHIPEP_4"/>
</dbReference>
<evidence type="ECO:0000313" key="9">
    <source>
        <dbReference type="Proteomes" id="UP000468901"/>
    </source>
</evidence>
<evidence type="ECO:0000256" key="3">
    <source>
        <dbReference type="ARBA" id="ARBA00022475"/>
    </source>
</evidence>
<keyword evidence="8" id="KW-0282">Flagellum</keyword>
<comment type="function">
    <text evidence="7">Required for formation of the rod structure of the flagellar apparatus. Together with FliI and FliH, may constitute the export apparatus of flagellin.</text>
</comment>
<feature type="transmembrane region" description="Helical" evidence="7">
    <location>
        <begin position="38"/>
        <end position="56"/>
    </location>
</feature>
<dbReference type="RefSeq" id="WP_152215705.1">
    <property type="nucleotide sequence ID" value="NZ_JBAQYD010000400.1"/>
</dbReference>
<keyword evidence="8" id="KW-0966">Cell projection</keyword>
<keyword evidence="7" id="KW-1006">Bacterial flagellum protein export</keyword>
<keyword evidence="7" id="KW-1005">Bacterial flagellum biogenesis</keyword>
<gene>
    <name evidence="7 8" type="primary">flhA</name>
    <name evidence="8" type="ORF">F2P47_07410</name>
</gene>
<dbReference type="Gene3D" id="3.40.30.60">
    <property type="entry name" value="FHIPEP family, domain 1"/>
    <property type="match status" value="1"/>
</dbReference>
<comment type="subcellular location">
    <subcellularLocation>
        <location evidence="1 7">Cell membrane</location>
        <topology evidence="1 7">Multi-pass membrane protein</topology>
    </subcellularLocation>
</comment>
<organism evidence="8 9">
    <name type="scientific">Parvibaculum sedimenti</name>
    <dbReference type="NCBI Taxonomy" id="2608632"/>
    <lineage>
        <taxon>Bacteria</taxon>
        <taxon>Pseudomonadati</taxon>
        <taxon>Pseudomonadota</taxon>
        <taxon>Alphaproteobacteria</taxon>
        <taxon>Hyphomicrobiales</taxon>
        <taxon>Parvibaculaceae</taxon>
        <taxon>Parvibaculum</taxon>
    </lineage>
</organism>
<dbReference type="PRINTS" id="PR00949">
    <property type="entry name" value="TYPE3IMAPROT"/>
</dbReference>
<sequence length="712" mass="76098">MSDASVANGKTGGPLSGFGFPGLTPGGVLGNLAKRGDLALAAGVMTIIVVLILPMPAFLLDFSLAISITFSVLVLMTALFIQKPLEFSAFPTVLLITTMLRLALNLASTRLILSQGHGGTDAAGKVIQAFGHFVMQGNFVIGVIVFAILVIVNFVVITKGSGRIAEVAARFTLDAMPGKQMAIDADLSAGLIDEKVARKRRTDLENESAFFGAMDGASKFVRGDAVAGLLITFINVVGGIIVGVAQNGLSFADAAQTYTILTVGDGLVSQIPALIVSTAAGLLVSKAGVEGAADQALFDQLSGYPQALGMSSVVMGAMALLPGLPTLPFLILAGSTGSLAYYVTKARKTKAAEIVEAEVAESAAAPVAEEPIGTALKMDELRLEIGYALLPLINGKDHQKLTDQIKALRRQLATDMGFVMPSVRILDNVQLEANSYSIRVKEVEAGHGDVYANQLLVMDPHGGRIDLPGLHTTEPAFGLPATWIDENLREEASFRGYTVVDAPTVLTTHLTEIIRDNMADLLSYAEVQKLIDELGKEHKKLVDDIVPAQITVTGIQRVLQTLLNERISIRDLPTIMEGIAEAVGHTQSLNLITEHVRARLARQICASHLDGNSTLPLLTLSPRWEQSFAESLVGQGDEKQLAMQPSKLQEFIATVREMFEEAGRAGEMPVLLTSPGVRPYVRSIIERFRPQTFVMSQNEIHPRIKLRTVGSV</sequence>
<keyword evidence="8" id="KW-0969">Cilium</keyword>
<evidence type="ECO:0000256" key="4">
    <source>
        <dbReference type="ARBA" id="ARBA00022692"/>
    </source>
</evidence>
<dbReference type="InterPro" id="IPR006301">
    <property type="entry name" value="FlhA"/>
</dbReference>
<keyword evidence="5 7" id="KW-1133">Transmembrane helix</keyword>
<feature type="transmembrane region" description="Helical" evidence="7">
    <location>
        <begin position="301"/>
        <end position="321"/>
    </location>
</feature>
<dbReference type="InterPro" id="IPR025505">
    <property type="entry name" value="FHIPEP_CS"/>
</dbReference>
<dbReference type="Proteomes" id="UP000468901">
    <property type="component" value="Unassembled WGS sequence"/>
</dbReference>
<protein>
    <recommendedName>
        <fullName evidence="7">Flagellar biosynthesis protein FlhA</fullName>
    </recommendedName>
</protein>
<reference evidence="8 9" key="1">
    <citation type="submission" date="2019-09" db="EMBL/GenBank/DDBJ databases">
        <title>Parvibaculum sedimenti sp. nov., isolated from sediment.</title>
        <authorList>
            <person name="Wang Y."/>
        </authorList>
    </citation>
    <scope>NUCLEOTIDE SEQUENCE [LARGE SCALE GENOMIC DNA]</scope>
    <source>
        <strain evidence="8 9">HXT-9</strain>
    </source>
</reference>
<dbReference type="EMBL" id="WESC01000005">
    <property type="protein sequence ID" value="KAB7740863.1"/>
    <property type="molecule type" value="Genomic_DNA"/>
</dbReference>
<evidence type="ECO:0000256" key="7">
    <source>
        <dbReference type="RuleBase" id="RU364093"/>
    </source>
</evidence>
<keyword evidence="3 7" id="KW-1003">Cell membrane</keyword>
<keyword evidence="4 7" id="KW-0812">Transmembrane</keyword>